<comment type="caution">
    <text evidence="2">The sequence shown here is derived from an EMBL/GenBank/DDBJ whole genome shotgun (WGS) entry which is preliminary data.</text>
</comment>
<reference evidence="2" key="1">
    <citation type="submission" date="2020-08" db="EMBL/GenBank/DDBJ databases">
        <title>Multicomponent nature underlies the extraordinary mechanical properties of spider dragline silk.</title>
        <authorList>
            <person name="Kono N."/>
            <person name="Nakamura H."/>
            <person name="Mori M."/>
            <person name="Yoshida Y."/>
            <person name="Ohtoshi R."/>
            <person name="Malay A.D."/>
            <person name="Moran D.A.P."/>
            <person name="Tomita M."/>
            <person name="Numata K."/>
            <person name="Arakawa K."/>
        </authorList>
    </citation>
    <scope>NUCLEOTIDE SEQUENCE</scope>
</reference>
<name>A0A8X6KDP8_9ARAC</name>
<sequence>MGKFGPPKATDGGFFTVPSTVPEARGKGKFLGKNPSDKGCPRHVWKKPTLPFPGHPGGHRIPSKPTPKTPPPPPQINFWEERGPGSKEKMFWGRVPG</sequence>
<organism evidence="2 3">
    <name type="scientific">Trichonephila inaurata madagascariensis</name>
    <dbReference type="NCBI Taxonomy" id="2747483"/>
    <lineage>
        <taxon>Eukaryota</taxon>
        <taxon>Metazoa</taxon>
        <taxon>Ecdysozoa</taxon>
        <taxon>Arthropoda</taxon>
        <taxon>Chelicerata</taxon>
        <taxon>Arachnida</taxon>
        <taxon>Araneae</taxon>
        <taxon>Araneomorphae</taxon>
        <taxon>Entelegynae</taxon>
        <taxon>Araneoidea</taxon>
        <taxon>Nephilidae</taxon>
        <taxon>Trichonephila</taxon>
        <taxon>Trichonephila inaurata</taxon>
    </lineage>
</organism>
<evidence type="ECO:0000256" key="1">
    <source>
        <dbReference type="SAM" id="MobiDB-lite"/>
    </source>
</evidence>
<evidence type="ECO:0000313" key="2">
    <source>
        <dbReference type="EMBL" id="GFS41918.1"/>
    </source>
</evidence>
<evidence type="ECO:0000313" key="3">
    <source>
        <dbReference type="Proteomes" id="UP000886998"/>
    </source>
</evidence>
<accession>A0A8X6KDP8</accession>
<feature type="compositionally biased region" description="Basic and acidic residues" evidence="1">
    <location>
        <begin position="79"/>
        <end position="91"/>
    </location>
</feature>
<protein>
    <submittedName>
        <fullName evidence="2">Uncharacterized protein</fullName>
    </submittedName>
</protein>
<gene>
    <name evidence="2" type="ORF">TNIN_20351</name>
</gene>
<feature type="region of interest" description="Disordered" evidence="1">
    <location>
        <begin position="1"/>
        <end position="97"/>
    </location>
</feature>
<keyword evidence="3" id="KW-1185">Reference proteome</keyword>
<dbReference type="EMBL" id="BMAV01025495">
    <property type="protein sequence ID" value="GFS41918.1"/>
    <property type="molecule type" value="Genomic_DNA"/>
</dbReference>
<feature type="compositionally biased region" description="Pro residues" evidence="1">
    <location>
        <begin position="64"/>
        <end position="75"/>
    </location>
</feature>
<proteinExistence type="predicted"/>
<dbReference type="AlphaFoldDB" id="A0A8X6KDP8"/>
<dbReference type="Proteomes" id="UP000886998">
    <property type="component" value="Unassembled WGS sequence"/>
</dbReference>